<protein>
    <submittedName>
        <fullName evidence="1">Uncharacterized protein</fullName>
    </submittedName>
</protein>
<comment type="caution">
    <text evidence="1">The sequence shown here is derived from an EMBL/GenBank/DDBJ whole genome shotgun (WGS) entry which is preliminary data.</text>
</comment>
<accession>A0ABQ8SAP7</accession>
<organism evidence="1 2">
    <name type="scientific">Periplaneta americana</name>
    <name type="common">American cockroach</name>
    <name type="synonym">Blatta americana</name>
    <dbReference type="NCBI Taxonomy" id="6978"/>
    <lineage>
        <taxon>Eukaryota</taxon>
        <taxon>Metazoa</taxon>
        <taxon>Ecdysozoa</taxon>
        <taxon>Arthropoda</taxon>
        <taxon>Hexapoda</taxon>
        <taxon>Insecta</taxon>
        <taxon>Pterygota</taxon>
        <taxon>Neoptera</taxon>
        <taxon>Polyneoptera</taxon>
        <taxon>Dictyoptera</taxon>
        <taxon>Blattodea</taxon>
        <taxon>Blattoidea</taxon>
        <taxon>Blattidae</taxon>
        <taxon>Blattinae</taxon>
        <taxon>Periplaneta</taxon>
    </lineage>
</organism>
<evidence type="ECO:0000313" key="1">
    <source>
        <dbReference type="EMBL" id="KAJ4431141.1"/>
    </source>
</evidence>
<name>A0ABQ8SAP7_PERAM</name>
<keyword evidence="2" id="KW-1185">Reference proteome</keyword>
<sequence length="183" mass="21156">MIEEEAPKCYIPRSLDWQGWAGTVATSITGPNPLDFFLWGDMKRLVYETPIDTAEDLVARVVEAAHVIRDNVGLLERCRHAIVRRYQLCNAFNERQSQLEKIEKLQTSCLKRALCLPKYTPSRLVYELTREEFYLAELRLKLLLPVYKELQAEESEHIGGVLHKRCCDQRVGTGRLQVEAHND</sequence>
<dbReference type="Gene3D" id="3.30.420.10">
    <property type="entry name" value="Ribonuclease H-like superfamily/Ribonuclease H"/>
    <property type="match status" value="1"/>
</dbReference>
<reference evidence="1 2" key="1">
    <citation type="journal article" date="2022" name="Allergy">
        <title>Genome assembly and annotation of Periplaneta americana reveal a comprehensive cockroach allergen profile.</title>
        <authorList>
            <person name="Wang L."/>
            <person name="Xiong Q."/>
            <person name="Saelim N."/>
            <person name="Wang L."/>
            <person name="Nong W."/>
            <person name="Wan A.T."/>
            <person name="Shi M."/>
            <person name="Liu X."/>
            <person name="Cao Q."/>
            <person name="Hui J.H.L."/>
            <person name="Sookrung N."/>
            <person name="Leung T.F."/>
            <person name="Tungtrongchitr A."/>
            <person name="Tsui S.K.W."/>
        </authorList>
    </citation>
    <scope>NUCLEOTIDE SEQUENCE [LARGE SCALE GENOMIC DNA]</scope>
    <source>
        <strain evidence="1">PWHHKU_190912</strain>
    </source>
</reference>
<dbReference type="EMBL" id="JAJSOF020000031">
    <property type="protein sequence ID" value="KAJ4431141.1"/>
    <property type="molecule type" value="Genomic_DNA"/>
</dbReference>
<dbReference type="Proteomes" id="UP001148838">
    <property type="component" value="Unassembled WGS sequence"/>
</dbReference>
<proteinExistence type="predicted"/>
<gene>
    <name evidence="1" type="ORF">ANN_19736</name>
</gene>
<evidence type="ECO:0000313" key="2">
    <source>
        <dbReference type="Proteomes" id="UP001148838"/>
    </source>
</evidence>
<dbReference type="InterPro" id="IPR036397">
    <property type="entry name" value="RNaseH_sf"/>
</dbReference>